<evidence type="ECO:0000313" key="3">
    <source>
        <dbReference type="EMBL" id="KAK7053222.1"/>
    </source>
</evidence>
<protein>
    <recommendedName>
        <fullName evidence="2">DUF6533 domain-containing protein</fullName>
    </recommendedName>
</protein>
<dbReference type="AlphaFoldDB" id="A0AAW0DKI2"/>
<reference evidence="3 4" key="1">
    <citation type="submission" date="2024-01" db="EMBL/GenBank/DDBJ databases">
        <title>A draft genome for a cacao thread blight-causing isolate of Paramarasmius palmivorus.</title>
        <authorList>
            <person name="Baruah I.K."/>
            <person name="Bukari Y."/>
            <person name="Amoako-Attah I."/>
            <person name="Meinhardt L.W."/>
            <person name="Bailey B.A."/>
            <person name="Cohen S.P."/>
        </authorList>
    </citation>
    <scope>NUCLEOTIDE SEQUENCE [LARGE SCALE GENOMIC DNA]</scope>
    <source>
        <strain evidence="3 4">GH-12</strain>
    </source>
</reference>
<dbReference type="Proteomes" id="UP001383192">
    <property type="component" value="Unassembled WGS sequence"/>
</dbReference>
<keyword evidence="1" id="KW-1133">Transmembrane helix</keyword>
<feature type="domain" description="DUF6533" evidence="2">
    <location>
        <begin position="50"/>
        <end position="87"/>
    </location>
</feature>
<keyword evidence="1" id="KW-0472">Membrane</keyword>
<dbReference type="Pfam" id="PF20151">
    <property type="entry name" value="DUF6533"/>
    <property type="match status" value="1"/>
</dbReference>
<feature type="transmembrane region" description="Helical" evidence="1">
    <location>
        <begin position="159"/>
        <end position="176"/>
    </location>
</feature>
<evidence type="ECO:0000256" key="1">
    <source>
        <dbReference type="SAM" id="Phobius"/>
    </source>
</evidence>
<feature type="transmembrane region" description="Helical" evidence="1">
    <location>
        <begin position="79"/>
        <end position="100"/>
    </location>
</feature>
<comment type="caution">
    <text evidence="3">The sequence shown here is derived from an EMBL/GenBank/DDBJ whole genome shotgun (WGS) entry which is preliminary data.</text>
</comment>
<evidence type="ECO:0000259" key="2">
    <source>
        <dbReference type="Pfam" id="PF20151"/>
    </source>
</evidence>
<dbReference type="InterPro" id="IPR045340">
    <property type="entry name" value="DUF6533"/>
</dbReference>
<feature type="transmembrane region" description="Helical" evidence="1">
    <location>
        <begin position="230"/>
        <end position="249"/>
    </location>
</feature>
<feature type="transmembrane region" description="Helical" evidence="1">
    <location>
        <begin position="282"/>
        <end position="302"/>
    </location>
</feature>
<organism evidence="3 4">
    <name type="scientific">Paramarasmius palmivorus</name>
    <dbReference type="NCBI Taxonomy" id="297713"/>
    <lineage>
        <taxon>Eukaryota</taxon>
        <taxon>Fungi</taxon>
        <taxon>Dikarya</taxon>
        <taxon>Basidiomycota</taxon>
        <taxon>Agaricomycotina</taxon>
        <taxon>Agaricomycetes</taxon>
        <taxon>Agaricomycetidae</taxon>
        <taxon>Agaricales</taxon>
        <taxon>Marasmiineae</taxon>
        <taxon>Marasmiaceae</taxon>
        <taxon>Paramarasmius</taxon>
    </lineage>
</organism>
<dbReference type="EMBL" id="JAYKXP010000010">
    <property type="protein sequence ID" value="KAK7053222.1"/>
    <property type="molecule type" value="Genomic_DNA"/>
</dbReference>
<keyword evidence="1" id="KW-0812">Transmembrane</keyword>
<accession>A0AAW0DKI2</accession>
<keyword evidence="4" id="KW-1185">Reference proteome</keyword>
<feature type="transmembrane region" description="Helical" evidence="1">
    <location>
        <begin position="183"/>
        <end position="202"/>
    </location>
</feature>
<proteinExistence type="predicted"/>
<evidence type="ECO:0000313" key="4">
    <source>
        <dbReference type="Proteomes" id="UP001383192"/>
    </source>
</evidence>
<name>A0AAW0DKI2_9AGAR</name>
<gene>
    <name evidence="3" type="ORF">VNI00_003841</name>
</gene>
<sequence length="373" mass="41462">MVFKSSIQCNNVPFLASLPFLKTSMEHIRLELTEHDAWDHYLNSILQILAAAILFWDHLVTLGTEIEYIWMRPKSRSTIIFLAFRYLNLASMLSMLVLSFCPIHEAKATAVLVNTCTQVSNHCYHTSCFTFALFRQVVLLISQAAAAGWSPSHHIYKTTIPSIIIAILAIRIYALYDADRRIVWLSGAMVVVAAGLSGYALSAQDKLEVSYPLQFGCSTGVLHQKSLRIAGLWIILFVYDAILFTLTASRTYRVWRENRCGNFYLGVVDRPSLLSLFFKDGVMYFVVMAVATLANILTFYLGGPFLRGGLSSFASCTSATMLCRIMLNLYETASAGLNTPATLVSWKVGMDNGDEDLDAEAAVVTKIPAIDET</sequence>